<dbReference type="InterPro" id="IPR008756">
    <property type="entry name" value="Peptidase_M56"/>
</dbReference>
<keyword evidence="1" id="KW-1133">Transmembrane helix</keyword>
<evidence type="ECO:0000256" key="1">
    <source>
        <dbReference type="SAM" id="Phobius"/>
    </source>
</evidence>
<dbReference type="RefSeq" id="WP_086982862.1">
    <property type="nucleotide sequence ID" value="NZ_FTQZ01000005.1"/>
</dbReference>
<name>A0A7Z7LZR7_9FLAO</name>
<accession>A0A7Z7LZR7</accession>
<evidence type="ECO:0000313" key="3">
    <source>
        <dbReference type="EMBL" id="STD14877.1"/>
    </source>
</evidence>
<dbReference type="Pfam" id="PF05569">
    <property type="entry name" value="Peptidase_M56"/>
    <property type="match status" value="1"/>
</dbReference>
<protein>
    <submittedName>
        <fullName evidence="3">Antirepressor regulating drug resistance, predicted signal transduction N-terminal membrane component</fullName>
    </submittedName>
</protein>
<reference evidence="3 4" key="1">
    <citation type="submission" date="2018-06" db="EMBL/GenBank/DDBJ databases">
        <authorList>
            <consortium name="Pathogen Informatics"/>
            <person name="Doyle S."/>
        </authorList>
    </citation>
    <scope>NUCLEOTIDE SEQUENCE [LARGE SCALE GENOMIC DNA]</scope>
    <source>
        <strain evidence="3 4">NCTC10588</strain>
    </source>
</reference>
<dbReference type="CDD" id="cd07341">
    <property type="entry name" value="M56_BlaR1_MecR1_like"/>
    <property type="match status" value="1"/>
</dbReference>
<organism evidence="3 4">
    <name type="scientific">Elizabethkingia anophelis</name>
    <dbReference type="NCBI Taxonomy" id="1117645"/>
    <lineage>
        <taxon>Bacteria</taxon>
        <taxon>Pseudomonadati</taxon>
        <taxon>Bacteroidota</taxon>
        <taxon>Flavobacteriia</taxon>
        <taxon>Flavobacteriales</taxon>
        <taxon>Weeksellaceae</taxon>
        <taxon>Elizabethkingia</taxon>
    </lineage>
</organism>
<dbReference type="PANTHER" id="PTHR34978:SF3">
    <property type="entry name" value="SLR0241 PROTEIN"/>
    <property type="match status" value="1"/>
</dbReference>
<evidence type="ECO:0000259" key="2">
    <source>
        <dbReference type="Pfam" id="PF05569"/>
    </source>
</evidence>
<feature type="domain" description="Peptidase M56" evidence="2">
    <location>
        <begin position="159"/>
        <end position="252"/>
    </location>
</feature>
<dbReference type="AlphaFoldDB" id="A0A7Z7LZR7"/>
<dbReference type="Proteomes" id="UP000254876">
    <property type="component" value="Unassembled WGS sequence"/>
</dbReference>
<sequence length="749" mass="86756">METLLYFGKMLLCSAIMWGYYLLFLKDKTFHHYNRFYLLATIVISLLLPLLKVEYFTIETDNRLFLLLQNFSIQTVSQKTDGIDWKNIALFALLAVSLVLFVRLLIGIYKIYQMKNQYQGKELKGVRFYITDLHDAPFSFFKNLFWKKSIEIDSDLGKQILKHEMVHIEQKHSWDKIFIEFVQAVFWFNPIFYWIKKELFLIHEYLADKKAVKQNDTKAFAQMLLASKFSGTHLPATSPFLSSNLKKRLQMLTKPHYTKFSYARRVMALPVLFGISFTYLVTAKNKEIANTNREIAVAIKALQQDTIGSENNKNVHIQIKENNNRGSLLSKIEKASDNAIFKINGKAVTKSEFTEFYHQNKNARYAYNHSGNSASVTTIFDAYDLNSKDLSADDKRKIAESDRRFAESSKRFEKNNRRFQNNQRSIIYNGNYVRYEDMTAEQKKDFDKAMKEAQKARDYINSSEYKKILADAKKAGEEGRKAAEKARAYLNSDEYKKIMEDSRRAAEEGRKQAEKARAYLNSAEYKQIMENARRESEKARNYLNSPEYKQIMENAKKAAEEGRKQAEKAREFLNSPEYKKMMEEGRLATQNLNNKVRDSFKNIDFSGTFMTKEKQNKVLEELKNSLKDKNMKDEDIQKILENVKKNFSNSSKFGTAINLSSKTDSPFVMAVAGNEPRSYSFTSTYSTTGDDASKPSMKISAFGKDTEVYVDGVKIAYDDMKDINPKEIQSMSISKSTGKKTIIKIQKKS</sequence>
<feature type="transmembrane region" description="Helical" evidence="1">
    <location>
        <begin position="262"/>
        <end position="281"/>
    </location>
</feature>
<proteinExistence type="predicted"/>
<gene>
    <name evidence="3" type="ORF">NCTC10588_04030</name>
</gene>
<feature type="transmembrane region" description="Helical" evidence="1">
    <location>
        <begin position="6"/>
        <end position="24"/>
    </location>
</feature>
<feature type="transmembrane region" description="Helical" evidence="1">
    <location>
        <begin position="88"/>
        <end position="112"/>
    </location>
</feature>
<keyword evidence="1" id="KW-0812">Transmembrane</keyword>
<evidence type="ECO:0000313" key="4">
    <source>
        <dbReference type="Proteomes" id="UP000254876"/>
    </source>
</evidence>
<dbReference type="PANTHER" id="PTHR34978">
    <property type="entry name" value="POSSIBLE SENSOR-TRANSDUCER PROTEIN BLAR"/>
    <property type="match status" value="1"/>
</dbReference>
<dbReference type="EMBL" id="UFYD01000001">
    <property type="protein sequence ID" value="STD14877.1"/>
    <property type="molecule type" value="Genomic_DNA"/>
</dbReference>
<keyword evidence="1" id="KW-0472">Membrane</keyword>
<dbReference type="InterPro" id="IPR052173">
    <property type="entry name" value="Beta-lactam_resp_regulator"/>
</dbReference>
<feature type="transmembrane region" description="Helical" evidence="1">
    <location>
        <begin position="36"/>
        <end position="58"/>
    </location>
</feature>
<comment type="caution">
    <text evidence="3">The sequence shown here is derived from an EMBL/GenBank/DDBJ whole genome shotgun (WGS) entry which is preliminary data.</text>
</comment>